<keyword evidence="2" id="KW-1133">Transmembrane helix</keyword>
<dbReference type="EMBL" id="BK029940">
    <property type="protein sequence ID" value="DAD55610.1"/>
    <property type="molecule type" value="Genomic_DNA"/>
</dbReference>
<sequence>MTDITPIVVAVIGLCSLIFTVVLIPYLKKKGKLDDVNHALTQAELIHKYALIAVKAVEQMFPREIEKRLQEATKYFNQQMEALGITLDADEVRKAIEAAVYEVNRELHDEKLKESQLQNTNPVPSNDKIDNTGNVIPDEDTVTEEAVG</sequence>
<reference evidence="3" key="1">
    <citation type="journal article" date="2021" name="Proc. Natl. Acad. Sci. U.S.A.">
        <title>A Catalog of Tens of Thousands of Viruses from Human Metagenomes Reveals Hidden Associations with Chronic Diseases.</title>
        <authorList>
            <person name="Tisza M.J."/>
            <person name="Buck C.B."/>
        </authorList>
    </citation>
    <scope>NUCLEOTIDE SEQUENCE</scope>
    <source>
        <strain evidence="3">CtOZu12</strain>
    </source>
</reference>
<protein>
    <submittedName>
        <fullName evidence="3">Holin</fullName>
    </submittedName>
</protein>
<dbReference type="Pfam" id="PF09682">
    <property type="entry name" value="Phage_holin_6_1"/>
    <property type="match status" value="1"/>
</dbReference>
<dbReference type="InterPro" id="IPR010026">
    <property type="entry name" value="Phage_holin_LL-H"/>
</dbReference>
<feature type="compositionally biased region" description="Polar residues" evidence="1">
    <location>
        <begin position="115"/>
        <end position="124"/>
    </location>
</feature>
<evidence type="ECO:0000256" key="1">
    <source>
        <dbReference type="SAM" id="MobiDB-lite"/>
    </source>
</evidence>
<proteinExistence type="predicted"/>
<organism evidence="3">
    <name type="scientific">Bacteriophage sp</name>
    <dbReference type="NCBI Taxonomy" id="38018"/>
    <lineage>
        <taxon>Viruses</taxon>
    </lineage>
</organism>
<keyword evidence="2" id="KW-0472">Membrane</keyword>
<evidence type="ECO:0000313" key="3">
    <source>
        <dbReference type="EMBL" id="DAD55610.1"/>
    </source>
</evidence>
<accession>A0A8D9PE55</accession>
<name>A0A8D9PE55_9VIRU</name>
<keyword evidence="2" id="KW-0812">Transmembrane</keyword>
<feature type="region of interest" description="Disordered" evidence="1">
    <location>
        <begin position="111"/>
        <end position="148"/>
    </location>
</feature>
<feature type="compositionally biased region" description="Acidic residues" evidence="1">
    <location>
        <begin position="137"/>
        <end position="148"/>
    </location>
</feature>
<evidence type="ECO:0000256" key="2">
    <source>
        <dbReference type="SAM" id="Phobius"/>
    </source>
</evidence>
<feature type="transmembrane region" description="Helical" evidence="2">
    <location>
        <begin position="6"/>
        <end position="27"/>
    </location>
</feature>